<keyword evidence="5" id="KW-0804">Transcription</keyword>
<dbReference type="STRING" id="69332.A0A388KYN7"/>
<sequence>MRSVLADPDCLERNAGLLTNFEVLGLLRLRGADPGSDGAAIGTGATQSECQVFEYLAQSPAGTQNRQAVADFMREADVFGLSGLERLQTVNLRPSSAVEINLMGLWALAA</sequence>
<dbReference type="Proteomes" id="UP000265515">
    <property type="component" value="Unassembled WGS sequence"/>
</dbReference>
<dbReference type="GO" id="GO:0005666">
    <property type="term" value="C:RNA polymerase III complex"/>
    <property type="evidence" value="ECO:0007669"/>
    <property type="project" value="InterPro"/>
</dbReference>
<dbReference type="AlphaFoldDB" id="A0A388KYN7"/>
<evidence type="ECO:0000256" key="1">
    <source>
        <dbReference type="ARBA" id="ARBA00004123"/>
    </source>
</evidence>
<keyword evidence="6" id="KW-0539">Nucleus</keyword>
<evidence type="ECO:0000313" key="8">
    <source>
        <dbReference type="Proteomes" id="UP000265515"/>
    </source>
</evidence>
<dbReference type="GO" id="GO:0000166">
    <property type="term" value="F:nucleotide binding"/>
    <property type="evidence" value="ECO:0007669"/>
    <property type="project" value="InterPro"/>
</dbReference>
<dbReference type="Gene3D" id="1.20.1250.40">
    <property type="match status" value="1"/>
</dbReference>
<dbReference type="SUPFAM" id="SSF47819">
    <property type="entry name" value="HRDC-like"/>
    <property type="match status" value="1"/>
</dbReference>
<dbReference type="OMA" id="DQCKYFK"/>
<keyword evidence="4" id="KW-0240">DNA-directed RNA polymerase</keyword>
<proteinExistence type="inferred from homology"/>
<dbReference type="Gramene" id="GBG75170">
    <property type="protein sequence ID" value="GBG75170"/>
    <property type="gene ID" value="CBR_g19683"/>
</dbReference>
<evidence type="ECO:0000256" key="6">
    <source>
        <dbReference type="ARBA" id="ARBA00023242"/>
    </source>
</evidence>
<dbReference type="Pfam" id="PF03874">
    <property type="entry name" value="RNA_pol_Rpb4"/>
    <property type="match status" value="1"/>
</dbReference>
<keyword evidence="8" id="KW-1185">Reference proteome</keyword>
<dbReference type="GO" id="GO:0006384">
    <property type="term" value="P:transcription initiation at RNA polymerase III promoter"/>
    <property type="evidence" value="ECO:0007669"/>
    <property type="project" value="InterPro"/>
</dbReference>
<dbReference type="PANTHER" id="PTHR15561">
    <property type="entry name" value="CALCITONIN GENE-RELATED PEPTIDE-RECEPTOR COMPONENT PROTEIN"/>
    <property type="match status" value="1"/>
</dbReference>
<accession>A0A388KYN7</accession>
<dbReference type="EMBL" id="BFEA01000219">
    <property type="protein sequence ID" value="GBG75170.1"/>
    <property type="molecule type" value="Genomic_DNA"/>
</dbReference>
<comment type="caution">
    <text evidence="7">The sequence shown here is derived from an EMBL/GenBank/DDBJ whole genome shotgun (WGS) entry which is preliminary data.</text>
</comment>
<evidence type="ECO:0000256" key="2">
    <source>
        <dbReference type="ARBA" id="ARBA00006898"/>
    </source>
</evidence>
<reference evidence="7 8" key="1">
    <citation type="journal article" date="2018" name="Cell">
        <title>The Chara Genome: Secondary Complexity and Implications for Plant Terrestrialization.</title>
        <authorList>
            <person name="Nishiyama T."/>
            <person name="Sakayama H."/>
            <person name="Vries J.D."/>
            <person name="Buschmann H."/>
            <person name="Saint-Marcoux D."/>
            <person name="Ullrich K.K."/>
            <person name="Haas F.B."/>
            <person name="Vanderstraeten L."/>
            <person name="Becker D."/>
            <person name="Lang D."/>
            <person name="Vosolsobe S."/>
            <person name="Rombauts S."/>
            <person name="Wilhelmsson P.K.I."/>
            <person name="Janitza P."/>
            <person name="Kern R."/>
            <person name="Heyl A."/>
            <person name="Rumpler F."/>
            <person name="Villalobos L.I.A.C."/>
            <person name="Clay J.M."/>
            <person name="Skokan R."/>
            <person name="Toyoda A."/>
            <person name="Suzuki Y."/>
            <person name="Kagoshima H."/>
            <person name="Schijlen E."/>
            <person name="Tajeshwar N."/>
            <person name="Catarino B."/>
            <person name="Hetherington A.J."/>
            <person name="Saltykova A."/>
            <person name="Bonnot C."/>
            <person name="Breuninger H."/>
            <person name="Symeonidi A."/>
            <person name="Radhakrishnan G.V."/>
            <person name="Van Nieuwerburgh F."/>
            <person name="Deforce D."/>
            <person name="Chang C."/>
            <person name="Karol K.G."/>
            <person name="Hedrich R."/>
            <person name="Ulvskov P."/>
            <person name="Glockner G."/>
            <person name="Delwiche C.F."/>
            <person name="Petrasek J."/>
            <person name="Van de Peer Y."/>
            <person name="Friml J."/>
            <person name="Beilby M."/>
            <person name="Dolan L."/>
            <person name="Kohara Y."/>
            <person name="Sugano S."/>
            <person name="Fujiyama A."/>
            <person name="Delaux P.-M."/>
            <person name="Quint M."/>
            <person name="TheiBen G."/>
            <person name="Hagemann M."/>
            <person name="Harholt J."/>
            <person name="Dunand C."/>
            <person name="Zachgo S."/>
            <person name="Langdale J."/>
            <person name="Maumus F."/>
            <person name="Straeten D.V.D."/>
            <person name="Gould S.B."/>
            <person name="Rensing S.A."/>
        </authorList>
    </citation>
    <scope>NUCLEOTIDE SEQUENCE [LARGE SCALE GENOMIC DNA]</scope>
    <source>
        <strain evidence="7 8">S276</strain>
    </source>
</reference>
<organism evidence="7 8">
    <name type="scientific">Chara braunii</name>
    <name type="common">Braun's stonewort</name>
    <dbReference type="NCBI Taxonomy" id="69332"/>
    <lineage>
        <taxon>Eukaryota</taxon>
        <taxon>Viridiplantae</taxon>
        <taxon>Streptophyta</taxon>
        <taxon>Charophyceae</taxon>
        <taxon>Charales</taxon>
        <taxon>Characeae</taxon>
        <taxon>Chara</taxon>
    </lineage>
</organism>
<comment type="similarity">
    <text evidence="2">Belongs to the eukaryotic RPC9 RNA polymerase subunit family.</text>
</comment>
<evidence type="ECO:0000313" key="7">
    <source>
        <dbReference type="EMBL" id="GBG75170.1"/>
    </source>
</evidence>
<evidence type="ECO:0000256" key="3">
    <source>
        <dbReference type="ARBA" id="ARBA00016672"/>
    </source>
</evidence>
<protein>
    <recommendedName>
        <fullName evidence="3">DNA-directed RNA polymerase III subunit RPC9</fullName>
    </recommendedName>
</protein>
<dbReference type="OrthoDB" id="1746530at2759"/>
<comment type="subcellular location">
    <subcellularLocation>
        <location evidence="1">Nucleus</location>
    </subcellularLocation>
</comment>
<dbReference type="PANTHER" id="PTHR15561:SF0">
    <property type="entry name" value="DNA-DIRECTED RNA POLYMERASE III SUBUNIT RPC9"/>
    <property type="match status" value="1"/>
</dbReference>
<dbReference type="InterPro" id="IPR038846">
    <property type="entry name" value="RPC9"/>
</dbReference>
<dbReference type="InterPro" id="IPR038324">
    <property type="entry name" value="Rpb4/RPC9_sf"/>
</dbReference>
<name>A0A388KYN7_CHABU</name>
<evidence type="ECO:0000256" key="4">
    <source>
        <dbReference type="ARBA" id="ARBA00022478"/>
    </source>
</evidence>
<gene>
    <name evidence="7" type="ORF">CBR_g19683</name>
</gene>
<dbReference type="InterPro" id="IPR010997">
    <property type="entry name" value="HRDC-like_sf"/>
</dbReference>
<dbReference type="InterPro" id="IPR005574">
    <property type="entry name" value="Rpb4/RPC9"/>
</dbReference>
<evidence type="ECO:0000256" key="5">
    <source>
        <dbReference type="ARBA" id="ARBA00023163"/>
    </source>
</evidence>